<dbReference type="SUPFAM" id="SSF51905">
    <property type="entry name" value="FAD/NAD(P)-binding domain"/>
    <property type="match status" value="1"/>
</dbReference>
<dbReference type="InterPro" id="IPR001100">
    <property type="entry name" value="Pyr_nuc-diS_OxRdtase"/>
</dbReference>
<reference evidence="15" key="1">
    <citation type="submission" date="2018-02" db="EMBL/GenBank/DDBJ databases">
        <title>Draft genome sequencing of Rhodococcus opacus KU647198.</title>
        <authorList>
            <person name="Zheng B.-X."/>
        </authorList>
    </citation>
    <scope>NUCLEOTIDE SEQUENCE [LARGE SCALE GENOMIC DNA]</scope>
    <source>
        <strain evidence="15">04-OD7</strain>
    </source>
</reference>
<dbReference type="InterPro" id="IPR023753">
    <property type="entry name" value="FAD/NAD-binding_dom"/>
</dbReference>
<evidence type="ECO:0000259" key="12">
    <source>
        <dbReference type="Pfam" id="PF02852"/>
    </source>
</evidence>
<dbReference type="NCBIfam" id="TIGR03452">
    <property type="entry name" value="mycothione_red"/>
    <property type="match status" value="1"/>
</dbReference>
<dbReference type="Proteomes" id="UP000239290">
    <property type="component" value="Unassembled WGS sequence"/>
</dbReference>
<comment type="caution">
    <text evidence="14">The sequence shown here is derived from an EMBL/GenBank/DDBJ whole genome shotgun (WGS) entry which is preliminary data.</text>
</comment>
<dbReference type="EMBL" id="PUIO01000039">
    <property type="protein sequence ID" value="PQP20592.1"/>
    <property type="molecule type" value="Genomic_DNA"/>
</dbReference>
<dbReference type="InterPro" id="IPR012999">
    <property type="entry name" value="Pyr_OxRdtase_I_AS"/>
</dbReference>
<evidence type="ECO:0000256" key="8">
    <source>
        <dbReference type="PIRSR" id="PIRSR000350-2"/>
    </source>
</evidence>
<evidence type="ECO:0000256" key="10">
    <source>
        <dbReference type="PIRSR" id="PIRSR000350-4"/>
    </source>
</evidence>
<feature type="binding site" evidence="9">
    <location>
        <position position="302"/>
    </location>
    <ligand>
        <name>FAD</name>
        <dbReference type="ChEBI" id="CHEBI:57692"/>
    </ligand>
</feature>
<keyword evidence="5 11" id="KW-0560">Oxidoreductase</keyword>
<feature type="active site" description="Proton acceptor" evidence="8">
    <location>
        <position position="442"/>
    </location>
</feature>
<keyword evidence="2 11" id="KW-0285">Flavoprotein</keyword>
<comment type="similarity">
    <text evidence="1 11">Belongs to the class-I pyridine nucleotide-disulfide oxidoreductase family.</text>
</comment>
<keyword evidence="6" id="KW-1015">Disulfide bond</keyword>
<dbReference type="InterPro" id="IPR036188">
    <property type="entry name" value="FAD/NAD-bd_sf"/>
</dbReference>
<dbReference type="NCBIfam" id="NF005884">
    <property type="entry name" value="PRK07846.1"/>
    <property type="match status" value="1"/>
</dbReference>
<evidence type="ECO:0000313" key="15">
    <source>
        <dbReference type="Proteomes" id="UP000239290"/>
    </source>
</evidence>
<dbReference type="GO" id="GO:0050660">
    <property type="term" value="F:flavin adenine dinucleotide binding"/>
    <property type="evidence" value="ECO:0007669"/>
    <property type="project" value="TreeGrafter"/>
</dbReference>
<evidence type="ECO:0000256" key="9">
    <source>
        <dbReference type="PIRSR" id="PIRSR000350-3"/>
    </source>
</evidence>
<keyword evidence="9" id="KW-0547">Nucleotide-binding</keyword>
<dbReference type="Gene3D" id="3.50.50.60">
    <property type="entry name" value="FAD/NAD(P)-binding domain"/>
    <property type="match status" value="2"/>
</dbReference>
<dbReference type="PANTHER" id="PTHR43014">
    <property type="entry name" value="MERCURIC REDUCTASE"/>
    <property type="match status" value="1"/>
</dbReference>
<dbReference type="RefSeq" id="WP_105419346.1">
    <property type="nucleotide sequence ID" value="NZ_PUIO01000039.1"/>
</dbReference>
<dbReference type="PROSITE" id="PS00076">
    <property type="entry name" value="PYRIDINE_REDOX_1"/>
    <property type="match status" value="1"/>
</dbReference>
<dbReference type="PRINTS" id="PR00368">
    <property type="entry name" value="FADPNR"/>
</dbReference>
<evidence type="ECO:0000313" key="14">
    <source>
        <dbReference type="EMBL" id="PQP20592.1"/>
    </source>
</evidence>
<evidence type="ECO:0000256" key="1">
    <source>
        <dbReference type="ARBA" id="ARBA00007532"/>
    </source>
</evidence>
<dbReference type="InterPro" id="IPR004099">
    <property type="entry name" value="Pyr_nucl-diS_OxRdtase_dimer"/>
</dbReference>
<keyword evidence="7 11" id="KW-0676">Redox-active center</keyword>
<dbReference type="GO" id="GO:0016668">
    <property type="term" value="F:oxidoreductase activity, acting on a sulfur group of donors, NAD(P) as acceptor"/>
    <property type="evidence" value="ECO:0007669"/>
    <property type="project" value="InterPro"/>
</dbReference>
<evidence type="ECO:0000256" key="3">
    <source>
        <dbReference type="ARBA" id="ARBA00022827"/>
    </source>
</evidence>
<evidence type="ECO:0000259" key="13">
    <source>
        <dbReference type="Pfam" id="PF07992"/>
    </source>
</evidence>
<accession>A0A2S8J1Y7</accession>
<dbReference type="PIRSF" id="PIRSF000350">
    <property type="entry name" value="Mercury_reductase_MerA"/>
    <property type="match status" value="1"/>
</dbReference>
<protein>
    <submittedName>
        <fullName evidence="14">Mycothione reductase</fullName>
    </submittedName>
</protein>
<name>A0A2S8J1Y7_RHOOP</name>
<keyword evidence="9" id="KW-0520">NAD</keyword>
<dbReference type="Pfam" id="PF02852">
    <property type="entry name" value="Pyr_redox_dim"/>
    <property type="match status" value="1"/>
</dbReference>
<evidence type="ECO:0000256" key="5">
    <source>
        <dbReference type="ARBA" id="ARBA00023002"/>
    </source>
</evidence>
<evidence type="ECO:0000256" key="2">
    <source>
        <dbReference type="ARBA" id="ARBA00022630"/>
    </source>
</evidence>
<dbReference type="AlphaFoldDB" id="A0A2S8J1Y7"/>
<dbReference type="Gene3D" id="3.30.390.30">
    <property type="match status" value="1"/>
</dbReference>
<feature type="domain" description="Pyridine nucleotide-disulphide oxidoreductase dimerisation" evidence="12">
    <location>
        <begin position="343"/>
        <end position="452"/>
    </location>
</feature>
<dbReference type="PANTHER" id="PTHR43014:SF4">
    <property type="entry name" value="PYRIDINE NUCLEOTIDE-DISULFIDE OXIDOREDUCTASE RCLA-RELATED"/>
    <property type="match status" value="1"/>
</dbReference>
<feature type="binding site" evidence="9">
    <location>
        <position position="48"/>
    </location>
    <ligand>
        <name>FAD</name>
        <dbReference type="ChEBI" id="CHEBI:57692"/>
    </ligand>
</feature>
<evidence type="ECO:0000256" key="11">
    <source>
        <dbReference type="RuleBase" id="RU003691"/>
    </source>
</evidence>
<dbReference type="SUPFAM" id="SSF55424">
    <property type="entry name" value="FAD/NAD-linked reductases, dimerisation (C-terminal) domain"/>
    <property type="match status" value="1"/>
</dbReference>
<feature type="binding site" evidence="9">
    <location>
        <begin position="175"/>
        <end position="182"/>
    </location>
    <ligand>
        <name>NAD(+)</name>
        <dbReference type="ChEBI" id="CHEBI:57540"/>
    </ligand>
</feature>
<keyword evidence="3 9" id="KW-0274">FAD</keyword>
<evidence type="ECO:0000256" key="6">
    <source>
        <dbReference type="ARBA" id="ARBA00023157"/>
    </source>
</evidence>
<organism evidence="14 15">
    <name type="scientific">Rhodococcus opacus</name>
    <name type="common">Nocardia opaca</name>
    <dbReference type="NCBI Taxonomy" id="37919"/>
    <lineage>
        <taxon>Bacteria</taxon>
        <taxon>Bacillati</taxon>
        <taxon>Actinomycetota</taxon>
        <taxon>Actinomycetes</taxon>
        <taxon>Mycobacteriales</taxon>
        <taxon>Nocardiaceae</taxon>
        <taxon>Rhodococcus</taxon>
    </lineage>
</organism>
<dbReference type="InterPro" id="IPR016156">
    <property type="entry name" value="FAD/NAD-linked_Rdtase_dimer_sf"/>
</dbReference>
<evidence type="ECO:0000256" key="7">
    <source>
        <dbReference type="ARBA" id="ARBA00023284"/>
    </source>
</evidence>
<feature type="domain" description="FAD/NAD(P)-binding" evidence="13">
    <location>
        <begin position="4"/>
        <end position="316"/>
    </location>
</feature>
<comment type="cofactor">
    <cofactor evidence="9">
        <name>FAD</name>
        <dbReference type="ChEBI" id="CHEBI:57692"/>
    </cofactor>
    <text evidence="9">Binds 1 FAD per subunit.</text>
</comment>
<evidence type="ECO:0000256" key="4">
    <source>
        <dbReference type="ARBA" id="ARBA00022857"/>
    </source>
</evidence>
<feature type="binding site" evidence="9">
    <location>
        <position position="261"/>
    </location>
    <ligand>
        <name>NAD(+)</name>
        <dbReference type="ChEBI" id="CHEBI:57540"/>
    </ligand>
</feature>
<dbReference type="PRINTS" id="PR00411">
    <property type="entry name" value="PNDRDTASEI"/>
</dbReference>
<dbReference type="GO" id="GO:0003955">
    <property type="term" value="F:NAD(P)H dehydrogenase (quinone) activity"/>
    <property type="evidence" value="ECO:0007669"/>
    <property type="project" value="TreeGrafter"/>
</dbReference>
<dbReference type="InterPro" id="IPR017817">
    <property type="entry name" value="Mycothione_reductase"/>
</dbReference>
<keyword evidence="4" id="KW-0521">NADP</keyword>
<feature type="disulfide bond" description="Redox-active" evidence="10">
    <location>
        <begin position="39"/>
        <end position="44"/>
    </location>
</feature>
<dbReference type="Pfam" id="PF07992">
    <property type="entry name" value="Pyr_redox_2"/>
    <property type="match status" value="1"/>
</dbReference>
<proteinExistence type="inferred from homology"/>
<gene>
    <name evidence="14" type="primary">mtr</name>
    <name evidence="14" type="ORF">C5613_27840</name>
</gene>
<sequence>MTHFDLAIIGSGSGNSLPDERFADKTVAILEEGIFGGTCLNVGCIPTKMFVYAAEVARTVGNSAKYGVDAELEGVRWPDIVKRVFGRIDPISAGGERYRAEDSPNTTLFRGHATFVGPRTLDTGTGEVVTADQVVIAAGSRPIIPDVVRESGVRYYTNDDIMRLPELPERMVIIGAGYIAAEFAHVFSALGTRVSLIARSSHLLRHLDEDVSRRFTDLAQKKWDVHRGSTVAAVRRDGDGVTVELEDGTVVPGDVLLVATGRQSNGDAIGAAAGGIDLDDEGRVVVDDYQRTSAEGVFALGDVSSPYQLKHVANHEARVVQHNLLQDAWKDTSGLRAADHRFVPAAVFTDPQIAHVGLTEAEAREAGWDITVKVQAYGDVAYGWAMEDDEGLCKVIAERGTGRLLGAHVIGAQAPTVIQPLIQAMSFGLTAQQMARGQYWIHPALPEVVENALLGLELPPE</sequence>